<evidence type="ECO:0000313" key="2">
    <source>
        <dbReference type="Proteomes" id="UP000078540"/>
    </source>
</evidence>
<accession>A0A195BW18</accession>
<reference evidence="1 2" key="1">
    <citation type="submission" date="2015-09" db="EMBL/GenBank/DDBJ databases">
        <title>Atta colombica WGS genome.</title>
        <authorList>
            <person name="Nygaard S."/>
            <person name="Hu H."/>
            <person name="Boomsma J."/>
            <person name="Zhang G."/>
        </authorList>
    </citation>
    <scope>NUCLEOTIDE SEQUENCE [LARGE SCALE GENOMIC DNA]</scope>
    <source>
        <strain evidence="1">Treedump-2</strain>
        <tissue evidence="1">Whole body</tissue>
    </source>
</reference>
<dbReference type="EMBL" id="KQ976403">
    <property type="protein sequence ID" value="KYM92163.1"/>
    <property type="molecule type" value="Genomic_DNA"/>
</dbReference>
<organism evidence="1 2">
    <name type="scientific">Atta colombica</name>
    <dbReference type="NCBI Taxonomy" id="520822"/>
    <lineage>
        <taxon>Eukaryota</taxon>
        <taxon>Metazoa</taxon>
        <taxon>Ecdysozoa</taxon>
        <taxon>Arthropoda</taxon>
        <taxon>Hexapoda</taxon>
        <taxon>Insecta</taxon>
        <taxon>Pterygota</taxon>
        <taxon>Neoptera</taxon>
        <taxon>Endopterygota</taxon>
        <taxon>Hymenoptera</taxon>
        <taxon>Apocrita</taxon>
        <taxon>Aculeata</taxon>
        <taxon>Formicoidea</taxon>
        <taxon>Formicidae</taxon>
        <taxon>Myrmicinae</taxon>
        <taxon>Atta</taxon>
    </lineage>
</organism>
<proteinExistence type="predicted"/>
<name>A0A195BW18_9HYME</name>
<dbReference type="Proteomes" id="UP000078540">
    <property type="component" value="Unassembled WGS sequence"/>
</dbReference>
<keyword evidence="2" id="KW-1185">Reference proteome</keyword>
<protein>
    <submittedName>
        <fullName evidence="1">Uncharacterized protein</fullName>
    </submittedName>
</protein>
<sequence>MELAKRNQRHIYVEITCQAIPAKIDKHPLQTARTSVSRYFRQRAFYFLFNKTRTCDNSAGLTKKVTPKLPNASSITATIMAESKRGSTAATVLAYHRRDILRIYPCSAVHRVDITLHSKSAWYPGIIDAGLNPGDNPDMTNHRLKVIKAPLSDMLFLNQQNEKRKHRFKMSNNKEYEEILENLNRGIKQIHDITRVFVGIHVWPTCSSVINDRIHLSEGIGRVIKFEQTLPRGIAFQKGVSRLDRCTSVKHYGSIE</sequence>
<evidence type="ECO:0000313" key="1">
    <source>
        <dbReference type="EMBL" id="KYM92163.1"/>
    </source>
</evidence>
<gene>
    <name evidence="1" type="ORF">ALC53_01226</name>
</gene>
<dbReference type="AlphaFoldDB" id="A0A195BW18"/>